<comment type="caution">
    <text evidence="9">The sequence shown here is derived from an EMBL/GenBank/DDBJ whole genome shotgun (WGS) entry which is preliminary data.</text>
</comment>
<dbReference type="InterPro" id="IPR051679">
    <property type="entry name" value="DASS-Related_Transporters"/>
</dbReference>
<keyword evidence="2" id="KW-0813">Transport</keyword>
<reference evidence="9" key="1">
    <citation type="submission" date="2013-08" db="EMBL/GenBank/DDBJ databases">
        <authorList>
            <person name="Mendez C."/>
            <person name="Richter M."/>
            <person name="Ferrer M."/>
            <person name="Sanchez J."/>
        </authorList>
    </citation>
    <scope>NUCLEOTIDE SEQUENCE</scope>
</reference>
<feature type="domain" description="Citrate transporter-like" evidence="8">
    <location>
        <begin position="26"/>
        <end position="154"/>
    </location>
</feature>
<evidence type="ECO:0000256" key="2">
    <source>
        <dbReference type="ARBA" id="ARBA00022448"/>
    </source>
</evidence>
<dbReference type="Pfam" id="PF03600">
    <property type="entry name" value="CitMHS"/>
    <property type="match status" value="1"/>
</dbReference>
<evidence type="ECO:0000256" key="5">
    <source>
        <dbReference type="ARBA" id="ARBA00022989"/>
    </source>
</evidence>
<keyword evidence="4" id="KW-0677">Repeat</keyword>
<evidence type="ECO:0000256" key="6">
    <source>
        <dbReference type="ARBA" id="ARBA00023136"/>
    </source>
</evidence>
<feature type="transmembrane region" description="Helical" evidence="7">
    <location>
        <begin position="36"/>
        <end position="54"/>
    </location>
</feature>
<dbReference type="PANTHER" id="PTHR43652">
    <property type="entry name" value="BASIC AMINO ACID ANTIPORTER YFCC-RELATED"/>
    <property type="match status" value="1"/>
</dbReference>
<evidence type="ECO:0000256" key="1">
    <source>
        <dbReference type="ARBA" id="ARBA00004141"/>
    </source>
</evidence>
<reference evidence="9" key="2">
    <citation type="journal article" date="2014" name="ISME J.">
        <title>Microbial stratification in low pH oxic and suboxic macroscopic growths along an acid mine drainage.</title>
        <authorList>
            <person name="Mendez-Garcia C."/>
            <person name="Mesa V."/>
            <person name="Sprenger R.R."/>
            <person name="Richter M."/>
            <person name="Diez M.S."/>
            <person name="Solano J."/>
            <person name="Bargiela R."/>
            <person name="Golyshina O.V."/>
            <person name="Manteca A."/>
            <person name="Ramos J.L."/>
            <person name="Gallego J.R."/>
            <person name="Llorente I."/>
            <person name="Martins Dos Santos V.A."/>
            <person name="Jensen O.N."/>
            <person name="Pelaez A.I."/>
            <person name="Sanchez J."/>
            <person name="Ferrer M."/>
        </authorList>
    </citation>
    <scope>NUCLEOTIDE SEQUENCE</scope>
</reference>
<dbReference type="PANTHER" id="PTHR43652:SF2">
    <property type="entry name" value="BASIC AMINO ACID ANTIPORTER YFCC-RELATED"/>
    <property type="match status" value="1"/>
</dbReference>
<dbReference type="AlphaFoldDB" id="T1AKB1"/>
<proteinExistence type="predicted"/>
<protein>
    <submittedName>
        <fullName evidence="9">Transporter</fullName>
    </submittedName>
</protein>
<keyword evidence="6 7" id="KW-0472">Membrane</keyword>
<dbReference type="GO" id="GO:0055085">
    <property type="term" value="P:transmembrane transport"/>
    <property type="evidence" value="ECO:0007669"/>
    <property type="project" value="InterPro"/>
</dbReference>
<feature type="transmembrane region" description="Helical" evidence="7">
    <location>
        <begin position="107"/>
        <end position="134"/>
    </location>
</feature>
<accession>T1AKB1</accession>
<keyword evidence="3 7" id="KW-0812">Transmembrane</keyword>
<gene>
    <name evidence="9" type="ORF">B2A_04651</name>
</gene>
<evidence type="ECO:0000256" key="3">
    <source>
        <dbReference type="ARBA" id="ARBA00022692"/>
    </source>
</evidence>
<evidence type="ECO:0000256" key="7">
    <source>
        <dbReference type="SAM" id="Phobius"/>
    </source>
</evidence>
<feature type="transmembrane region" description="Helical" evidence="7">
    <location>
        <begin position="6"/>
        <end position="24"/>
    </location>
</feature>
<evidence type="ECO:0000256" key="4">
    <source>
        <dbReference type="ARBA" id="ARBA00022737"/>
    </source>
</evidence>
<organism evidence="9">
    <name type="scientific">mine drainage metagenome</name>
    <dbReference type="NCBI Taxonomy" id="410659"/>
    <lineage>
        <taxon>unclassified sequences</taxon>
        <taxon>metagenomes</taxon>
        <taxon>ecological metagenomes</taxon>
    </lineage>
</organism>
<evidence type="ECO:0000313" key="9">
    <source>
        <dbReference type="EMBL" id="EQD57782.1"/>
    </source>
</evidence>
<dbReference type="InterPro" id="IPR004680">
    <property type="entry name" value="Cit_transptr-like_dom"/>
</dbReference>
<evidence type="ECO:0000259" key="8">
    <source>
        <dbReference type="Pfam" id="PF03600"/>
    </source>
</evidence>
<name>T1AKB1_9ZZZZ</name>
<sequence>MHTLTLSWHGVFVIVLLVAALVLYSRPRVPIETTSLGVLLTLLLVFALWPYHGAHGKLSPMVFYRGFANGALVAIVSLMIAGQALVRTGALAPLTRVLSRLWKLSPVFTLLLVLALTAALSAFVNDTPIVVLLIPVLTRMARDSGRSPSKMLMP</sequence>
<dbReference type="EMBL" id="AUZZ01003143">
    <property type="protein sequence ID" value="EQD57782.1"/>
    <property type="molecule type" value="Genomic_DNA"/>
</dbReference>
<comment type="subcellular location">
    <subcellularLocation>
        <location evidence="1">Membrane</location>
        <topology evidence="1">Multi-pass membrane protein</topology>
    </subcellularLocation>
</comment>
<keyword evidence="5 7" id="KW-1133">Transmembrane helix</keyword>
<feature type="non-terminal residue" evidence="9">
    <location>
        <position position="154"/>
    </location>
</feature>
<feature type="transmembrane region" description="Helical" evidence="7">
    <location>
        <begin position="66"/>
        <end position="86"/>
    </location>
</feature>
<dbReference type="GO" id="GO:0005886">
    <property type="term" value="C:plasma membrane"/>
    <property type="evidence" value="ECO:0007669"/>
    <property type="project" value="TreeGrafter"/>
</dbReference>